<gene>
    <name evidence="1" type="ORF">MPAN_001400</name>
</gene>
<dbReference type="EMBL" id="AP024412">
    <property type="protein sequence ID" value="BCR35247.1"/>
    <property type="molecule type" value="Genomic_DNA"/>
</dbReference>
<dbReference type="RefSeq" id="WP_176239117.1">
    <property type="nucleotide sequence ID" value="NZ_AP024412.1"/>
</dbReference>
<organism evidence="1 2">
    <name type="scientific">Mariniplasma anaerobium</name>
    <dbReference type="NCBI Taxonomy" id="2735436"/>
    <lineage>
        <taxon>Bacteria</taxon>
        <taxon>Bacillati</taxon>
        <taxon>Mycoplasmatota</taxon>
        <taxon>Mollicutes</taxon>
        <taxon>Acholeplasmatales</taxon>
        <taxon>Acholeplasmataceae</taxon>
        <taxon>Mariniplasma</taxon>
    </lineage>
</organism>
<keyword evidence="2" id="KW-1185">Reference proteome</keyword>
<reference evidence="1" key="1">
    <citation type="submission" date="2021-01" db="EMBL/GenBank/DDBJ databases">
        <title>Draft genome sequence of Acholeplasmataceae bacterium strain Mahy22.</title>
        <authorList>
            <person name="Watanabe M."/>
            <person name="Kojima H."/>
            <person name="Fukui M."/>
        </authorList>
    </citation>
    <scope>NUCLEOTIDE SEQUENCE</scope>
    <source>
        <strain evidence="1">Mahy22</strain>
    </source>
</reference>
<name>A0A7U9THB4_9MOLU</name>
<dbReference type="Proteomes" id="UP000620133">
    <property type="component" value="Chromosome"/>
</dbReference>
<evidence type="ECO:0000313" key="1">
    <source>
        <dbReference type="EMBL" id="BCR35247.1"/>
    </source>
</evidence>
<dbReference type="AlphaFoldDB" id="A0A7U9THB4"/>
<evidence type="ECO:0000313" key="2">
    <source>
        <dbReference type="Proteomes" id="UP000620133"/>
    </source>
</evidence>
<dbReference type="KEGG" id="manr:MPAN_001400"/>
<protein>
    <submittedName>
        <fullName evidence="1">Uncharacterized protein</fullName>
    </submittedName>
</protein>
<accession>A0A7U9THB4</accession>
<proteinExistence type="predicted"/>
<sequence length="104" mass="12662">MDLEQLYRKWLVNWQPKHANVNFKKNSWQETTLLAYMNVIKNVVNDLKIEDPSIKQNLFDYSDPKKYTIAYHKIINHSNFKSLQYYPLAKKSLKRYLDFLYDLK</sequence>